<evidence type="ECO:0000313" key="3">
    <source>
        <dbReference type="EMBL" id="WVZ26014.1"/>
    </source>
</evidence>
<dbReference type="EMBL" id="CP144700">
    <property type="protein sequence ID" value="WVZ26014.1"/>
    <property type="molecule type" value="Genomic_DNA"/>
</dbReference>
<evidence type="ECO:0000313" key="4">
    <source>
        <dbReference type="Proteomes" id="UP001374535"/>
    </source>
</evidence>
<name>A0AAQ3SFZ7_VIGMU</name>
<feature type="chain" id="PRO_5043041925" evidence="2">
    <location>
        <begin position="19"/>
        <end position="201"/>
    </location>
</feature>
<feature type="signal peptide" evidence="2">
    <location>
        <begin position="1"/>
        <end position="18"/>
    </location>
</feature>
<sequence>MLAFKFLLSFLLVDGASDEINGGMSNRWCGRCLVIGIEGALMILVVCNGVCDKVSPLGSYWLELENGGICMMCEEVLPTKKGRVVCESVGWLRVCEEDGWRVGIISVMWCGSWMNMNGDVCWGGNVENEERVRRRERKGSLHKGELSWGMEEDEEEGHAILITHLHHHHFSHTLSPSFTLQPHQHTHPTLSRQLPRSSPFS</sequence>
<feature type="compositionally biased region" description="Polar residues" evidence="1">
    <location>
        <begin position="180"/>
        <end position="201"/>
    </location>
</feature>
<organism evidence="3 4">
    <name type="scientific">Vigna mungo</name>
    <name type="common">Black gram</name>
    <name type="synonym">Phaseolus mungo</name>
    <dbReference type="NCBI Taxonomy" id="3915"/>
    <lineage>
        <taxon>Eukaryota</taxon>
        <taxon>Viridiplantae</taxon>
        <taxon>Streptophyta</taxon>
        <taxon>Embryophyta</taxon>
        <taxon>Tracheophyta</taxon>
        <taxon>Spermatophyta</taxon>
        <taxon>Magnoliopsida</taxon>
        <taxon>eudicotyledons</taxon>
        <taxon>Gunneridae</taxon>
        <taxon>Pentapetalae</taxon>
        <taxon>rosids</taxon>
        <taxon>fabids</taxon>
        <taxon>Fabales</taxon>
        <taxon>Fabaceae</taxon>
        <taxon>Papilionoideae</taxon>
        <taxon>50 kb inversion clade</taxon>
        <taxon>NPAAA clade</taxon>
        <taxon>indigoferoid/millettioid clade</taxon>
        <taxon>Phaseoleae</taxon>
        <taxon>Vigna</taxon>
    </lineage>
</organism>
<keyword evidence="4" id="KW-1185">Reference proteome</keyword>
<evidence type="ECO:0000256" key="2">
    <source>
        <dbReference type="SAM" id="SignalP"/>
    </source>
</evidence>
<reference evidence="3 4" key="1">
    <citation type="journal article" date="2023" name="Life. Sci Alliance">
        <title>Evolutionary insights into 3D genome organization and epigenetic landscape of Vigna mungo.</title>
        <authorList>
            <person name="Junaid A."/>
            <person name="Singh B."/>
            <person name="Bhatia S."/>
        </authorList>
    </citation>
    <scope>NUCLEOTIDE SEQUENCE [LARGE SCALE GENOMIC DNA]</scope>
    <source>
        <strain evidence="3">Urdbean</strain>
    </source>
</reference>
<feature type="region of interest" description="Disordered" evidence="1">
    <location>
        <begin position="177"/>
        <end position="201"/>
    </location>
</feature>
<accession>A0AAQ3SFZ7</accession>
<keyword evidence="2" id="KW-0732">Signal</keyword>
<dbReference type="AlphaFoldDB" id="A0AAQ3SFZ7"/>
<protein>
    <submittedName>
        <fullName evidence="3">Uncharacterized protein</fullName>
    </submittedName>
</protein>
<evidence type="ECO:0000256" key="1">
    <source>
        <dbReference type="SAM" id="MobiDB-lite"/>
    </source>
</evidence>
<gene>
    <name evidence="3" type="ORF">V8G54_004558</name>
</gene>
<dbReference type="Proteomes" id="UP001374535">
    <property type="component" value="Chromosome 1"/>
</dbReference>
<proteinExistence type="predicted"/>